<keyword evidence="2" id="KW-1185">Reference proteome</keyword>
<protein>
    <submittedName>
        <fullName evidence="1">O-methyltransferase involved in polyketide biosynthesis</fullName>
    </submittedName>
</protein>
<dbReference type="AlphaFoldDB" id="A0A840W7A6"/>
<reference evidence="1 2" key="1">
    <citation type="submission" date="2020-08" db="EMBL/GenBank/DDBJ databases">
        <title>Sequencing the genomes of 1000 actinobacteria strains.</title>
        <authorList>
            <person name="Klenk H.-P."/>
        </authorList>
    </citation>
    <scope>NUCLEOTIDE SEQUENCE [LARGE SCALE GENOMIC DNA]</scope>
    <source>
        <strain evidence="1 2">DSM 44598</strain>
    </source>
</reference>
<sequence length="267" mass="29360">MANTDPQTAREINPEVPHSARVWNYWLGGKDNYPADRAVGDQVKQVFPDIVEIARLQRAFLGRAVTYLVEEAGVRQFLDVGTGLPTADNTHEVAQRAAPESRVVYVDNDPLVLAHARALLTSTPEGVTEYVDADFREPERVLAQARRTLDFDQPVALILMGIVGHLPDYETARGIITALLAELPSGSYLVLADGTDTDPSSVEAHRQYNENAPLPYNLRPAKEIRSFFDGLEPVEPGIVACTLWRPAPVDVGVDREIAELCAVARKP</sequence>
<proteinExistence type="predicted"/>
<dbReference type="InterPro" id="IPR006764">
    <property type="entry name" value="SAM_dep_MeTrfase_SAV2177_type"/>
</dbReference>
<dbReference type="Gene3D" id="3.40.50.150">
    <property type="entry name" value="Vaccinia Virus protein VP39"/>
    <property type="match status" value="1"/>
</dbReference>
<dbReference type="PIRSF" id="PIRSF017393">
    <property type="entry name" value="MTase_SAV2177"/>
    <property type="match status" value="1"/>
</dbReference>
<dbReference type="EMBL" id="JACHDO010000001">
    <property type="protein sequence ID" value="MBB5491223.1"/>
    <property type="molecule type" value="Genomic_DNA"/>
</dbReference>
<dbReference type="Proteomes" id="UP000579647">
    <property type="component" value="Unassembled WGS sequence"/>
</dbReference>
<dbReference type="GO" id="GO:0008168">
    <property type="term" value="F:methyltransferase activity"/>
    <property type="evidence" value="ECO:0007669"/>
    <property type="project" value="UniProtKB-KW"/>
</dbReference>
<keyword evidence="1" id="KW-0489">Methyltransferase</keyword>
<dbReference type="Pfam" id="PF04672">
    <property type="entry name" value="Methyltransf_19"/>
    <property type="match status" value="1"/>
</dbReference>
<evidence type="ECO:0000313" key="2">
    <source>
        <dbReference type="Proteomes" id="UP000579647"/>
    </source>
</evidence>
<accession>A0A840W7A6</accession>
<gene>
    <name evidence="1" type="ORF">HNR07_002360</name>
</gene>
<dbReference type="RefSeq" id="WP_184364926.1">
    <property type="nucleotide sequence ID" value="NZ_BAAAKM010000045.1"/>
</dbReference>
<name>A0A840W7A6_9ACTN</name>
<comment type="caution">
    <text evidence="1">The sequence shown here is derived from an EMBL/GenBank/DDBJ whole genome shotgun (WGS) entry which is preliminary data.</text>
</comment>
<keyword evidence="1" id="KW-0808">Transferase</keyword>
<dbReference type="GO" id="GO:0032259">
    <property type="term" value="P:methylation"/>
    <property type="evidence" value="ECO:0007669"/>
    <property type="project" value="UniProtKB-KW"/>
</dbReference>
<dbReference type="InterPro" id="IPR029063">
    <property type="entry name" value="SAM-dependent_MTases_sf"/>
</dbReference>
<organism evidence="1 2">
    <name type="scientific">Nocardiopsis metallicus</name>
    <dbReference type="NCBI Taxonomy" id="179819"/>
    <lineage>
        <taxon>Bacteria</taxon>
        <taxon>Bacillati</taxon>
        <taxon>Actinomycetota</taxon>
        <taxon>Actinomycetes</taxon>
        <taxon>Streptosporangiales</taxon>
        <taxon>Nocardiopsidaceae</taxon>
        <taxon>Nocardiopsis</taxon>
    </lineage>
</organism>
<evidence type="ECO:0000313" key="1">
    <source>
        <dbReference type="EMBL" id="MBB5491223.1"/>
    </source>
</evidence>
<dbReference type="SUPFAM" id="SSF53335">
    <property type="entry name" value="S-adenosyl-L-methionine-dependent methyltransferases"/>
    <property type="match status" value="1"/>
</dbReference>